<proteinExistence type="predicted"/>
<keyword evidence="3" id="KW-1185">Reference proteome</keyword>
<protein>
    <submittedName>
        <fullName evidence="2">Uncharacterized protein</fullName>
    </submittedName>
</protein>
<evidence type="ECO:0000313" key="3">
    <source>
        <dbReference type="Proteomes" id="UP000249218"/>
    </source>
</evidence>
<feature type="chain" id="PRO_5016130305" evidence="1">
    <location>
        <begin position="22"/>
        <end position="189"/>
    </location>
</feature>
<gene>
    <name evidence="2" type="primary">HaOG205346</name>
    <name evidence="2" type="ORF">B5X24_HaOG205346</name>
</gene>
<accession>A0A2W1BQI5</accession>
<dbReference type="EMBL" id="KZ149977">
    <property type="protein sequence ID" value="PZC75894.1"/>
    <property type="molecule type" value="Genomic_DNA"/>
</dbReference>
<organism evidence="2 3">
    <name type="scientific">Helicoverpa armigera</name>
    <name type="common">Cotton bollworm</name>
    <name type="synonym">Heliothis armigera</name>
    <dbReference type="NCBI Taxonomy" id="29058"/>
    <lineage>
        <taxon>Eukaryota</taxon>
        <taxon>Metazoa</taxon>
        <taxon>Ecdysozoa</taxon>
        <taxon>Arthropoda</taxon>
        <taxon>Hexapoda</taxon>
        <taxon>Insecta</taxon>
        <taxon>Pterygota</taxon>
        <taxon>Neoptera</taxon>
        <taxon>Endopterygota</taxon>
        <taxon>Lepidoptera</taxon>
        <taxon>Glossata</taxon>
        <taxon>Ditrysia</taxon>
        <taxon>Noctuoidea</taxon>
        <taxon>Noctuidae</taxon>
        <taxon>Heliothinae</taxon>
        <taxon>Helicoverpa</taxon>
    </lineage>
</organism>
<name>A0A2W1BQI5_HELAM</name>
<keyword evidence="1" id="KW-0732">Signal</keyword>
<dbReference type="AlphaFoldDB" id="A0A2W1BQI5"/>
<dbReference type="Proteomes" id="UP000249218">
    <property type="component" value="Unassembled WGS sequence"/>
</dbReference>
<evidence type="ECO:0000256" key="1">
    <source>
        <dbReference type="SAM" id="SignalP"/>
    </source>
</evidence>
<reference evidence="2 3" key="1">
    <citation type="journal article" date="2017" name="BMC Biol.">
        <title>Genomic innovations, transcriptional plasticity and gene loss underlying the evolution and divergence of two highly polyphagous and invasive Helicoverpa pest species.</title>
        <authorList>
            <person name="Pearce S.L."/>
            <person name="Clarke D.F."/>
            <person name="East P.D."/>
            <person name="Elfekih S."/>
            <person name="Gordon K.H."/>
            <person name="Jermiin L.S."/>
            <person name="McGaughran A."/>
            <person name="Oakeshott J.G."/>
            <person name="Papanikolaou A."/>
            <person name="Perera O.P."/>
            <person name="Rane R.V."/>
            <person name="Richards S."/>
            <person name="Tay W.T."/>
            <person name="Walsh T.K."/>
            <person name="Anderson A."/>
            <person name="Anderson C.J."/>
            <person name="Asgari S."/>
            <person name="Board P.G."/>
            <person name="Bretschneider A."/>
            <person name="Campbell P.M."/>
            <person name="Chertemps T."/>
            <person name="Christeller J.T."/>
            <person name="Coppin C.W."/>
            <person name="Downes S.J."/>
            <person name="Duan G."/>
            <person name="Farnsworth C.A."/>
            <person name="Good R.T."/>
            <person name="Han L.B."/>
            <person name="Han Y.C."/>
            <person name="Hatje K."/>
            <person name="Horne I."/>
            <person name="Huang Y.P."/>
            <person name="Hughes D.S."/>
            <person name="Jacquin-Joly E."/>
            <person name="James W."/>
            <person name="Jhangiani S."/>
            <person name="Kollmar M."/>
            <person name="Kuwar S.S."/>
            <person name="Li S."/>
            <person name="Liu N.Y."/>
            <person name="Maibeche M.T."/>
            <person name="Miller J.R."/>
            <person name="Montagne N."/>
            <person name="Perry T."/>
            <person name="Qu J."/>
            <person name="Song S.V."/>
            <person name="Sutton G.G."/>
            <person name="Vogel H."/>
            <person name="Walenz B.P."/>
            <person name="Xu W."/>
            <person name="Zhang H.J."/>
            <person name="Zou Z."/>
            <person name="Batterham P."/>
            <person name="Edwards O.R."/>
            <person name="Feyereisen R."/>
            <person name="Gibbs R.A."/>
            <person name="Heckel D.G."/>
            <person name="McGrath A."/>
            <person name="Robin C."/>
            <person name="Scherer S.E."/>
            <person name="Worley K.C."/>
            <person name="Wu Y.D."/>
        </authorList>
    </citation>
    <scope>NUCLEOTIDE SEQUENCE [LARGE SCALE GENOMIC DNA]</scope>
    <source>
        <strain evidence="2">Harm_GR_Male_#8</strain>
        <tissue evidence="2">Whole organism</tissue>
    </source>
</reference>
<feature type="signal peptide" evidence="1">
    <location>
        <begin position="1"/>
        <end position="21"/>
    </location>
</feature>
<evidence type="ECO:0000313" key="2">
    <source>
        <dbReference type="EMBL" id="PZC75894.1"/>
    </source>
</evidence>
<sequence length="189" mass="22168">MFLLLNVFLFYSFMLWKPCNSQYRKDTTSRALAGKTNKLTRELLLDAEMKVYSIDHFKSSYESSKAFQYGTIVYKIRSRFRRMIIIYNETVHTVDVEDTEKNVDKVAEMDNLKHEIMVFVEMIQLRESGGKRAQMKSLRQDEAKIWENLAESEDTNVPPLLQPTVNNETSTAKRKNRVWHAAVPSDFNK</sequence>